<evidence type="ECO:0000256" key="1">
    <source>
        <dbReference type="SAM" id="MobiDB-lite"/>
    </source>
</evidence>
<evidence type="ECO:0000313" key="2">
    <source>
        <dbReference type="EMBL" id="KAK9517720.1"/>
    </source>
</evidence>
<dbReference type="Proteomes" id="UP001488805">
    <property type="component" value="Unassembled WGS sequence"/>
</dbReference>
<gene>
    <name evidence="2" type="ORF">VZT92_023066</name>
</gene>
<evidence type="ECO:0000313" key="3">
    <source>
        <dbReference type="Proteomes" id="UP001488805"/>
    </source>
</evidence>
<dbReference type="EMBL" id="JBCEZU010000538">
    <property type="protein sequence ID" value="KAK9517720.1"/>
    <property type="molecule type" value="Genomic_DNA"/>
</dbReference>
<reference evidence="2 3" key="1">
    <citation type="journal article" date="2024" name="Genome Biol. Evol.">
        <title>Chromosome-level genome assembly of the viviparous eelpout Zoarces viviparus.</title>
        <authorList>
            <person name="Fuhrmann N."/>
            <person name="Brasseur M.V."/>
            <person name="Bakowski C.E."/>
            <person name="Podsiadlowski L."/>
            <person name="Prost S."/>
            <person name="Krehenwinkel H."/>
            <person name="Mayer C."/>
        </authorList>
    </citation>
    <scope>NUCLEOTIDE SEQUENCE [LARGE SCALE GENOMIC DNA]</scope>
    <source>
        <strain evidence="2">NO-MEL_2022_Ind0_liver</strain>
    </source>
</reference>
<keyword evidence="3" id="KW-1185">Reference proteome</keyword>
<proteinExistence type="predicted"/>
<organism evidence="2 3">
    <name type="scientific">Zoarces viviparus</name>
    <name type="common">Viviparous eelpout</name>
    <name type="synonym">Blennius viviparus</name>
    <dbReference type="NCBI Taxonomy" id="48416"/>
    <lineage>
        <taxon>Eukaryota</taxon>
        <taxon>Metazoa</taxon>
        <taxon>Chordata</taxon>
        <taxon>Craniata</taxon>
        <taxon>Vertebrata</taxon>
        <taxon>Euteleostomi</taxon>
        <taxon>Actinopterygii</taxon>
        <taxon>Neopterygii</taxon>
        <taxon>Teleostei</taxon>
        <taxon>Neoteleostei</taxon>
        <taxon>Acanthomorphata</taxon>
        <taxon>Eupercaria</taxon>
        <taxon>Perciformes</taxon>
        <taxon>Cottioidei</taxon>
        <taxon>Zoarcales</taxon>
        <taxon>Zoarcidae</taxon>
        <taxon>Zoarcinae</taxon>
        <taxon>Zoarces</taxon>
    </lineage>
</organism>
<comment type="caution">
    <text evidence="2">The sequence shown here is derived from an EMBL/GenBank/DDBJ whole genome shotgun (WGS) entry which is preliminary data.</text>
</comment>
<feature type="region of interest" description="Disordered" evidence="1">
    <location>
        <begin position="16"/>
        <end position="45"/>
    </location>
</feature>
<protein>
    <submittedName>
        <fullName evidence="2">Uncharacterized protein</fullName>
    </submittedName>
</protein>
<dbReference type="AlphaFoldDB" id="A0AAW1E668"/>
<name>A0AAW1E668_ZOAVI</name>
<accession>A0AAW1E668</accession>
<sequence length="97" mass="10765">MWLADLRRVFVVQMSPPTNTQKSPRIPVAERQTRNTAQSDNLAGPGCTLSERLWSSFTIYESCLVVSLRFPPAAHSGTPAMFTASLSYCQEWAGNTE</sequence>